<dbReference type="Proteomes" id="UP000741863">
    <property type="component" value="Unassembled WGS sequence"/>
</dbReference>
<feature type="transmembrane region" description="Helical" evidence="8">
    <location>
        <begin position="65"/>
        <end position="83"/>
    </location>
</feature>
<feature type="transmembrane region" description="Helical" evidence="8">
    <location>
        <begin position="197"/>
        <end position="217"/>
    </location>
</feature>
<feature type="transmembrane region" description="Helical" evidence="8">
    <location>
        <begin position="159"/>
        <end position="177"/>
    </location>
</feature>
<proteinExistence type="inferred from homology"/>
<comment type="similarity">
    <text evidence="2">Belongs to the auxin efflux carrier (TC 2.A.69) family.</text>
</comment>
<evidence type="ECO:0000256" key="1">
    <source>
        <dbReference type="ARBA" id="ARBA00004651"/>
    </source>
</evidence>
<feature type="transmembrane region" description="Helical" evidence="8">
    <location>
        <begin position="278"/>
        <end position="300"/>
    </location>
</feature>
<sequence>MFFSIMTSVILPILLLVLIGAFLQKKFSMNLSHLSKLLTYCLMPAAVFLNLYLVELDAQLLTQMIVYLLLFSLVTVILSQLLSKLLHLKAGEKAALNNSITLMNSGNYGLPVSQLVFSGQPIGITVQIFVLVFQNIMTYSYGLYNLLAASKSLLEILKAFIRMPVIYAVLLGLFLQYLNVTLPDFLMVPIEHLANGFVALALLLLGAQLSAISIRYFHRVITWALLGRLIAGPVIAFLLISILGIGGVIAQSLFIASSFPTSRNTSSLALEYNVEPELHAQIVLYSTLLSILTVTFTIYLSTILF</sequence>
<evidence type="ECO:0000256" key="4">
    <source>
        <dbReference type="ARBA" id="ARBA00022475"/>
    </source>
</evidence>
<feature type="transmembrane region" description="Helical" evidence="8">
    <location>
        <begin position="33"/>
        <end position="53"/>
    </location>
</feature>
<keyword evidence="4" id="KW-1003">Cell membrane</keyword>
<protein>
    <submittedName>
        <fullName evidence="9">Permease</fullName>
    </submittedName>
</protein>
<dbReference type="PANTHER" id="PTHR36838:SF1">
    <property type="entry name" value="SLR1864 PROTEIN"/>
    <property type="match status" value="1"/>
</dbReference>
<gene>
    <name evidence="9" type="ORF">JOD17_003079</name>
</gene>
<dbReference type="InterPro" id="IPR004776">
    <property type="entry name" value="Mem_transp_PIN-like"/>
</dbReference>
<keyword evidence="10" id="KW-1185">Reference proteome</keyword>
<evidence type="ECO:0000256" key="8">
    <source>
        <dbReference type="SAM" id="Phobius"/>
    </source>
</evidence>
<organism evidence="9 10">
    <name type="scientific">Geomicrobium sediminis</name>
    <dbReference type="NCBI Taxonomy" id="1347788"/>
    <lineage>
        <taxon>Bacteria</taxon>
        <taxon>Bacillati</taxon>
        <taxon>Bacillota</taxon>
        <taxon>Bacilli</taxon>
        <taxon>Bacillales</taxon>
        <taxon>Geomicrobium</taxon>
    </lineage>
</organism>
<dbReference type="PANTHER" id="PTHR36838">
    <property type="entry name" value="AUXIN EFFLUX CARRIER FAMILY PROTEIN"/>
    <property type="match status" value="1"/>
</dbReference>
<reference evidence="9 10" key="1">
    <citation type="submission" date="2021-01" db="EMBL/GenBank/DDBJ databases">
        <title>Genomic Encyclopedia of Type Strains, Phase IV (KMG-IV): sequencing the most valuable type-strain genomes for metagenomic binning, comparative biology and taxonomic classification.</title>
        <authorList>
            <person name="Goeker M."/>
        </authorList>
    </citation>
    <scope>NUCLEOTIDE SEQUENCE [LARGE SCALE GENOMIC DNA]</scope>
    <source>
        <strain evidence="9 10">DSM 25540</strain>
    </source>
</reference>
<evidence type="ECO:0000313" key="9">
    <source>
        <dbReference type="EMBL" id="MBM7633979.1"/>
    </source>
</evidence>
<name>A0ABS2PEX3_9BACL</name>
<keyword evidence="5 8" id="KW-0812">Transmembrane</keyword>
<comment type="subcellular location">
    <subcellularLocation>
        <location evidence="1">Cell membrane</location>
        <topology evidence="1">Multi-pass membrane protein</topology>
    </subcellularLocation>
</comment>
<feature type="transmembrane region" description="Helical" evidence="8">
    <location>
        <begin position="229"/>
        <end position="258"/>
    </location>
</feature>
<comment type="caution">
    <text evidence="9">The sequence shown here is derived from an EMBL/GenBank/DDBJ whole genome shotgun (WGS) entry which is preliminary data.</text>
</comment>
<evidence type="ECO:0000256" key="5">
    <source>
        <dbReference type="ARBA" id="ARBA00022692"/>
    </source>
</evidence>
<evidence type="ECO:0000256" key="3">
    <source>
        <dbReference type="ARBA" id="ARBA00022448"/>
    </source>
</evidence>
<dbReference type="InterPro" id="IPR038770">
    <property type="entry name" value="Na+/solute_symporter_sf"/>
</dbReference>
<evidence type="ECO:0000313" key="10">
    <source>
        <dbReference type="Proteomes" id="UP000741863"/>
    </source>
</evidence>
<accession>A0ABS2PEX3</accession>
<keyword evidence="7 8" id="KW-0472">Membrane</keyword>
<evidence type="ECO:0000256" key="7">
    <source>
        <dbReference type="ARBA" id="ARBA00023136"/>
    </source>
</evidence>
<keyword evidence="3" id="KW-0813">Transport</keyword>
<dbReference type="RefSeq" id="WP_204698723.1">
    <property type="nucleotide sequence ID" value="NZ_JAFBEC010000009.1"/>
</dbReference>
<dbReference type="Pfam" id="PF03547">
    <property type="entry name" value="Mem_trans"/>
    <property type="match status" value="1"/>
</dbReference>
<feature type="transmembrane region" description="Helical" evidence="8">
    <location>
        <begin position="124"/>
        <end position="147"/>
    </location>
</feature>
<evidence type="ECO:0000256" key="2">
    <source>
        <dbReference type="ARBA" id="ARBA00010145"/>
    </source>
</evidence>
<keyword evidence="6 8" id="KW-1133">Transmembrane helix</keyword>
<dbReference type="EMBL" id="JAFBEC010000009">
    <property type="protein sequence ID" value="MBM7633979.1"/>
    <property type="molecule type" value="Genomic_DNA"/>
</dbReference>
<evidence type="ECO:0000256" key="6">
    <source>
        <dbReference type="ARBA" id="ARBA00022989"/>
    </source>
</evidence>
<dbReference type="Gene3D" id="1.20.1530.20">
    <property type="match status" value="1"/>
</dbReference>